<evidence type="ECO:0000313" key="1">
    <source>
        <dbReference type="EMBL" id="ABZ72878.1"/>
    </source>
</evidence>
<dbReference type="Pfam" id="PF02452">
    <property type="entry name" value="PemK_toxin"/>
    <property type="match status" value="1"/>
</dbReference>
<dbReference type="GO" id="GO:0003677">
    <property type="term" value="F:DNA binding"/>
    <property type="evidence" value="ECO:0007669"/>
    <property type="project" value="InterPro"/>
</dbReference>
<name>B0T8W1_CAUSK</name>
<gene>
    <name evidence="1" type="ordered locus">Caul_3751</name>
</gene>
<dbReference type="OrthoDB" id="7432864at2"/>
<dbReference type="eggNOG" id="ENOG5032S7M">
    <property type="taxonomic scope" value="Bacteria"/>
</dbReference>
<dbReference type="HOGENOM" id="CLU_126566_0_0_5"/>
<accession>B0T8W1</accession>
<dbReference type="AlphaFoldDB" id="B0T8W1"/>
<reference evidence="1" key="1">
    <citation type="submission" date="2008-01" db="EMBL/GenBank/DDBJ databases">
        <title>Complete sequence of chromosome of Caulobacter sp. K31.</title>
        <authorList>
            <consortium name="US DOE Joint Genome Institute"/>
            <person name="Copeland A."/>
            <person name="Lucas S."/>
            <person name="Lapidus A."/>
            <person name="Barry K."/>
            <person name="Glavina del Rio T."/>
            <person name="Dalin E."/>
            <person name="Tice H."/>
            <person name="Pitluck S."/>
            <person name="Bruce D."/>
            <person name="Goodwin L."/>
            <person name="Thompson L.S."/>
            <person name="Brettin T."/>
            <person name="Detter J.C."/>
            <person name="Han C."/>
            <person name="Schmutz J."/>
            <person name="Larimer F."/>
            <person name="Land M."/>
            <person name="Hauser L."/>
            <person name="Kyrpides N."/>
            <person name="Kim E."/>
            <person name="Stephens C."/>
            <person name="Richardson P."/>
        </authorList>
    </citation>
    <scope>NUCLEOTIDE SEQUENCE [LARGE SCALE GENOMIC DNA]</scope>
    <source>
        <strain evidence="1">K31</strain>
    </source>
</reference>
<organism evidence="1">
    <name type="scientific">Caulobacter sp. (strain K31)</name>
    <dbReference type="NCBI Taxonomy" id="366602"/>
    <lineage>
        <taxon>Bacteria</taxon>
        <taxon>Pseudomonadati</taxon>
        <taxon>Pseudomonadota</taxon>
        <taxon>Alphaproteobacteria</taxon>
        <taxon>Caulobacterales</taxon>
        <taxon>Caulobacteraceae</taxon>
        <taxon>Caulobacter</taxon>
    </lineage>
</organism>
<sequence>MALPDPAPGLVIGYAYLWRDEALAGQEEGRKDRPCVIILSVENKNGRTVVTVAPITHSPPAHPESAVEIPPATKTRLGLDTARSWVVAADLNSFVWPGVDLRPIRRSETEYAYGLLPAALYREVRDKVLALARAGRAAMTARGE</sequence>
<proteinExistence type="predicted"/>
<dbReference type="STRING" id="366602.Caul_3751"/>
<dbReference type="EMBL" id="CP000927">
    <property type="protein sequence ID" value="ABZ72878.1"/>
    <property type="molecule type" value="Genomic_DNA"/>
</dbReference>
<dbReference type="KEGG" id="cak:Caul_3751"/>
<protein>
    <recommendedName>
        <fullName evidence="2">Growth inhibitor PemK</fullName>
    </recommendedName>
</protein>
<evidence type="ECO:0008006" key="2">
    <source>
        <dbReference type="Google" id="ProtNLM"/>
    </source>
</evidence>
<dbReference type="InterPro" id="IPR003477">
    <property type="entry name" value="PemK-like"/>
</dbReference>